<organism evidence="2 3">
    <name type="scientific">Pseudomonas songnenensis</name>
    <dbReference type="NCBI Taxonomy" id="1176259"/>
    <lineage>
        <taxon>Bacteria</taxon>
        <taxon>Pseudomonadati</taxon>
        <taxon>Pseudomonadota</taxon>
        <taxon>Gammaproteobacteria</taxon>
        <taxon>Pseudomonadales</taxon>
        <taxon>Pseudomonadaceae</taxon>
        <taxon>Pseudomonas</taxon>
    </lineage>
</organism>
<name>A0A482UEU6_9PSED</name>
<keyword evidence="2" id="KW-0282">Flagellum</keyword>
<proteinExistence type="predicted"/>
<accession>A0A482UEU6</accession>
<evidence type="ECO:0000313" key="3">
    <source>
        <dbReference type="Proteomes" id="UP000282800"/>
    </source>
</evidence>
<gene>
    <name evidence="2" type="ORF">EJA06_016330</name>
</gene>
<feature type="signal peptide" evidence="1">
    <location>
        <begin position="1"/>
        <end position="25"/>
    </location>
</feature>
<reference evidence="2 3" key="1">
    <citation type="submission" date="2019-01" db="EMBL/GenBank/DDBJ databases">
        <title>High-quality draft genome of. Pseudomonas songnenensis str. L103, a full-fledged denitrifier isolated from 100 meters deep aquifer in a heavily nitrogen fertilized agricultural area.</title>
        <authorList>
            <person name="Liu M."/>
            <person name="Liu B."/>
        </authorList>
    </citation>
    <scope>NUCLEOTIDE SEQUENCE [LARGE SCALE GENOMIC DNA]</scope>
    <source>
        <strain evidence="2 3">L103</strain>
    </source>
</reference>
<keyword evidence="2" id="KW-0969">Cilium</keyword>
<evidence type="ECO:0000313" key="2">
    <source>
        <dbReference type="EMBL" id="RYJ61450.1"/>
    </source>
</evidence>
<dbReference type="EMBL" id="RWYU02000006">
    <property type="protein sequence ID" value="RYJ61450.1"/>
    <property type="molecule type" value="Genomic_DNA"/>
</dbReference>
<dbReference type="Proteomes" id="UP000282800">
    <property type="component" value="Unassembled WGS sequence"/>
</dbReference>
<evidence type="ECO:0000256" key="1">
    <source>
        <dbReference type="SAM" id="SignalP"/>
    </source>
</evidence>
<dbReference type="OrthoDB" id="5523946at2"/>
<dbReference type="AlphaFoldDB" id="A0A482UEU6"/>
<dbReference type="PROSITE" id="PS51257">
    <property type="entry name" value="PROKAR_LIPOPROTEIN"/>
    <property type="match status" value="1"/>
</dbReference>
<dbReference type="RefSeq" id="WP_126190047.1">
    <property type="nucleotide sequence ID" value="NZ_RWYU02000006.1"/>
</dbReference>
<keyword evidence="2" id="KW-0966">Cell projection</keyword>
<protein>
    <submittedName>
        <fullName evidence="2">Flagellar biosynthesis protein</fullName>
    </submittedName>
</protein>
<comment type="caution">
    <text evidence="2">The sequence shown here is derived from an EMBL/GenBank/DDBJ whole genome shotgun (WGS) entry which is preliminary data.</text>
</comment>
<feature type="chain" id="PRO_5020508516" evidence="1">
    <location>
        <begin position="26"/>
        <end position="214"/>
    </location>
</feature>
<sequence length="214" mass="22552">MKFAFLSSLKSSLLVVLAVSMVGCATSRSVVDVTVPVLTGTTGQKVVITTIDERAFEAKPRSADIPSLKGGEINDSAITGRAYARKRNGYGMALGDVVLPSGRTVSQLVGSAVANAYTQSGYQVVEGQSADARQVTVHVKEFWTWFSPGFASVSVNNKANLTIETDGQAPMAIATEVNDGMQFVTDSDWANVTSQGLQEVTAAVGKKLEASRAQ</sequence>
<keyword evidence="1" id="KW-0732">Signal</keyword>